<evidence type="ECO:0000313" key="5">
    <source>
        <dbReference type="Proteomes" id="UP000194457"/>
    </source>
</evidence>
<sequence length="188" mass="20358">MPIQARERLIAAAEALFYQRGIHAVGISELIETSGVGRASFYRHFESKEALVHGVLNHRNEMALASLEAGIAANDCSPLGVFDVIAERYGQADFRGCAFINAMVEAADRGSETHRIARAHKLAQIQIIARVLEQAGYSPSHELACDFQLLIDGALMGGLREGNLEPVERARQIAAGLLLSPRPSTHSS</sequence>
<evidence type="ECO:0000256" key="1">
    <source>
        <dbReference type="ARBA" id="ARBA00023015"/>
    </source>
</evidence>
<dbReference type="InterPro" id="IPR009057">
    <property type="entry name" value="Homeodomain-like_sf"/>
</dbReference>
<evidence type="ECO:0000313" key="4">
    <source>
        <dbReference type="EMBL" id="ART64342.1"/>
    </source>
</evidence>
<dbReference type="EMBL" id="CP021358">
    <property type="protein sequence ID" value="ART64342.1"/>
    <property type="molecule type" value="Genomic_DNA"/>
</dbReference>
<dbReference type="SUPFAM" id="SSF48498">
    <property type="entry name" value="Tetracyclin repressor-like, C-terminal domain"/>
    <property type="match status" value="1"/>
</dbReference>
<keyword evidence="3" id="KW-0804">Transcription</keyword>
<dbReference type="SUPFAM" id="SSF46689">
    <property type="entry name" value="Homeodomain-like"/>
    <property type="match status" value="1"/>
</dbReference>
<dbReference type="PROSITE" id="PS50977">
    <property type="entry name" value="HTH_TETR_2"/>
    <property type="match status" value="1"/>
</dbReference>
<keyword evidence="2" id="KW-0238">DNA-binding</keyword>
<dbReference type="KEGG" id="kma:B9H00_15830"/>
<proteinExistence type="predicted"/>
<dbReference type="RefSeq" id="WP_086901466.1">
    <property type="nucleotide sequence ID" value="NZ_CP021358.1"/>
</dbReference>
<evidence type="ECO:0000256" key="3">
    <source>
        <dbReference type="ARBA" id="ARBA00023163"/>
    </source>
</evidence>
<dbReference type="Pfam" id="PF00440">
    <property type="entry name" value="TetR_N"/>
    <property type="match status" value="1"/>
</dbReference>
<dbReference type="AlphaFoldDB" id="A0A240UTH1"/>
<dbReference type="InterPro" id="IPR001647">
    <property type="entry name" value="HTH_TetR"/>
</dbReference>
<dbReference type="Gene3D" id="1.10.357.10">
    <property type="entry name" value="Tetracycline Repressor, domain 2"/>
    <property type="match status" value="1"/>
</dbReference>
<accession>A0A240UTH1</accession>
<reference evidence="4 5" key="1">
    <citation type="submission" date="2017-05" db="EMBL/GenBank/DDBJ databases">
        <authorList>
            <person name="Song R."/>
            <person name="Chenine A.L."/>
            <person name="Ruprecht R.M."/>
        </authorList>
    </citation>
    <scope>NUCLEOTIDE SEQUENCE [LARGE SCALE GENOMIC DNA]</scope>
    <source>
        <strain evidence="4">SW32</strain>
    </source>
</reference>
<keyword evidence="1" id="KW-0805">Transcription regulation</keyword>
<keyword evidence="5" id="KW-1185">Reference proteome</keyword>
<gene>
    <name evidence="4" type="ORF">B9H00_15830</name>
</gene>
<organism evidence="4 5">
    <name type="scientific">Kushneria marisflavi</name>
    <dbReference type="NCBI Taxonomy" id="157779"/>
    <lineage>
        <taxon>Bacteria</taxon>
        <taxon>Pseudomonadati</taxon>
        <taxon>Pseudomonadota</taxon>
        <taxon>Gammaproteobacteria</taxon>
        <taxon>Oceanospirillales</taxon>
        <taxon>Halomonadaceae</taxon>
        <taxon>Kushneria</taxon>
    </lineage>
</organism>
<protein>
    <submittedName>
        <fullName evidence="4">TetR family transcriptional regulator</fullName>
    </submittedName>
</protein>
<dbReference type="PRINTS" id="PR00455">
    <property type="entry name" value="HTHTETR"/>
</dbReference>
<dbReference type="GO" id="GO:0003677">
    <property type="term" value="F:DNA binding"/>
    <property type="evidence" value="ECO:0007669"/>
    <property type="project" value="UniProtKB-UniRule"/>
</dbReference>
<dbReference type="OrthoDB" id="116240at2"/>
<dbReference type="Proteomes" id="UP000194457">
    <property type="component" value="Chromosome"/>
</dbReference>
<dbReference type="InterPro" id="IPR036271">
    <property type="entry name" value="Tet_transcr_reg_TetR-rel_C_sf"/>
</dbReference>
<dbReference type="PANTHER" id="PTHR47506:SF1">
    <property type="entry name" value="HTH-TYPE TRANSCRIPTIONAL REGULATOR YJDC"/>
    <property type="match status" value="1"/>
</dbReference>
<name>A0A240UTH1_9GAMM</name>
<dbReference type="PANTHER" id="PTHR47506">
    <property type="entry name" value="TRANSCRIPTIONAL REGULATORY PROTEIN"/>
    <property type="match status" value="1"/>
</dbReference>
<evidence type="ECO:0000256" key="2">
    <source>
        <dbReference type="ARBA" id="ARBA00023125"/>
    </source>
</evidence>